<evidence type="ECO:0000256" key="9">
    <source>
        <dbReference type="SAM" id="Coils"/>
    </source>
</evidence>
<evidence type="ECO:0000313" key="11">
    <source>
        <dbReference type="EMBL" id="KGR13730.1"/>
    </source>
</evidence>
<evidence type="ECO:0000256" key="8">
    <source>
        <dbReference type="RuleBase" id="RU364141"/>
    </source>
</evidence>
<evidence type="ECO:0000256" key="3">
    <source>
        <dbReference type="ARBA" id="ARBA00020629"/>
    </source>
</evidence>
<reference evidence="11 12" key="1">
    <citation type="submission" date="2013-12" db="EMBL/GenBank/DDBJ databases">
        <title>The Genome Sequence of Candida albicans P78048.</title>
        <authorList>
            <consortium name="The Broad Institute Genome Sequencing Platform"/>
            <consortium name="The Broad Institute Genome Sequencing Center for Infectious Disease"/>
            <person name="Cuomo C."/>
            <person name="Bennett R."/>
            <person name="Hirakawa M."/>
            <person name="Noverr M."/>
            <person name="Mitchell A."/>
            <person name="Young S.K."/>
            <person name="Zeng Q."/>
            <person name="Gargeya S."/>
            <person name="Fitzgerald M."/>
            <person name="Abouelleil A."/>
            <person name="Alvarado L."/>
            <person name="Berlin A.M."/>
            <person name="Chapman S.B."/>
            <person name="Dewar J."/>
            <person name="Goldberg J."/>
            <person name="Griggs A."/>
            <person name="Gujja S."/>
            <person name="Hansen M."/>
            <person name="Howarth C."/>
            <person name="Imamovic A."/>
            <person name="Larimer J."/>
            <person name="McCowan C."/>
            <person name="Murphy C."/>
            <person name="Pearson M."/>
            <person name="Priest M."/>
            <person name="Roberts A."/>
            <person name="Saif S."/>
            <person name="Shea T."/>
            <person name="Sykes S."/>
            <person name="Wortman J."/>
            <person name="Nusbaum C."/>
            <person name="Birren B."/>
        </authorList>
    </citation>
    <scope>NUCLEOTIDE SEQUENCE [LARGE SCALE GENOMIC DNA]</scope>
    <source>
        <strain evidence="11 12">P78048</strain>
    </source>
</reference>
<comment type="function">
    <text evidence="8">Component of the Mediator complex, a coactivator involved in the regulated transcription of nearly all RNA polymerase II-dependent genes. Mediator functions as a bridge to convey information from gene-specific regulatory proteins to the basal RNA polymerase II transcription machinery. Mediator is recruited to promoters by direct interactions with regulatory proteins and serves as a scaffold for the assembly of a functional preinitiation complex with RNA polymerase II and the general transcription factors.</text>
</comment>
<keyword evidence="5 8" id="KW-0804">Transcription</keyword>
<evidence type="ECO:0000256" key="5">
    <source>
        <dbReference type="ARBA" id="ARBA00023163"/>
    </source>
</evidence>
<evidence type="ECO:0000313" key="12">
    <source>
        <dbReference type="Proteomes" id="UP000030161"/>
    </source>
</evidence>
<feature type="compositionally biased region" description="Polar residues" evidence="10">
    <location>
        <begin position="11"/>
        <end position="36"/>
    </location>
</feature>
<evidence type="ECO:0000256" key="7">
    <source>
        <dbReference type="ARBA" id="ARBA00031257"/>
    </source>
</evidence>
<comment type="subcellular location">
    <subcellularLocation>
        <location evidence="1 8">Nucleus</location>
    </subcellularLocation>
</comment>
<dbReference type="GO" id="GO:0003712">
    <property type="term" value="F:transcription coregulator activity"/>
    <property type="evidence" value="ECO:0007669"/>
    <property type="project" value="InterPro"/>
</dbReference>
<feature type="region of interest" description="Disordered" evidence="10">
    <location>
        <begin position="241"/>
        <end position="323"/>
    </location>
</feature>
<dbReference type="PANTHER" id="PTHR13208:SF2">
    <property type="entry name" value="MEDIATOR OF RNA POLYMERASE II TRANSCRIPTION SUBUNIT 4"/>
    <property type="match status" value="1"/>
</dbReference>
<keyword evidence="6 8" id="KW-0539">Nucleus</keyword>
<dbReference type="AlphaFoldDB" id="A0AB34PW69"/>
<dbReference type="GO" id="GO:0016592">
    <property type="term" value="C:mediator complex"/>
    <property type="evidence" value="ECO:0007669"/>
    <property type="project" value="InterPro"/>
</dbReference>
<organism evidence="11 12">
    <name type="scientific">Candida albicans P78048</name>
    <dbReference type="NCBI Taxonomy" id="1094989"/>
    <lineage>
        <taxon>Eukaryota</taxon>
        <taxon>Fungi</taxon>
        <taxon>Dikarya</taxon>
        <taxon>Ascomycota</taxon>
        <taxon>Saccharomycotina</taxon>
        <taxon>Pichiomycetes</taxon>
        <taxon>Debaryomycetaceae</taxon>
        <taxon>Candida/Lodderomyces clade</taxon>
        <taxon>Candida</taxon>
    </lineage>
</organism>
<dbReference type="InterPro" id="IPR019258">
    <property type="entry name" value="Mediator_Med4"/>
</dbReference>
<keyword evidence="8" id="KW-0010">Activator</keyword>
<comment type="subunit">
    <text evidence="8">Component of the Mediator complex.</text>
</comment>
<sequence length="323" mass="37018">MLPFKKADSPFKSNPVSRVGSSTRLNQLGNIKSNPTTPNAALYVTSSLNPSKNLPTNAANVKSRLQTQKDLDAFKQLPMVQKVNEYERLLNELSEAVSQFKNDELQEKIGQIITCNDVLKQQIEDLNKHRNYSYEVDKLSDRNKILEENSKFILKELVSYRNELKKLPKLPKSDKMVNRNVDVDDILKYAFKLAKFTKAPATVANMPFQIHPNNYVWPAEDSLRRGMLAQASLQAEEIIRHELGETDKENPNEVKTESKVDHDDDDDDEMEDVRISNENTNDEQRSKPPAASEHDTSKRKEEQNQQPVDLNLDLFDPDDEYSD</sequence>
<keyword evidence="9" id="KW-0175">Coiled coil</keyword>
<protein>
    <recommendedName>
        <fullName evidence="3 8">Mediator of RNA polymerase II transcription subunit 4</fullName>
    </recommendedName>
    <alternativeName>
        <fullName evidence="7 8">Mediator complex subunit 4</fullName>
    </alternativeName>
</protein>
<keyword evidence="4 8" id="KW-0805">Transcription regulation</keyword>
<dbReference type="Proteomes" id="UP000030161">
    <property type="component" value="Unassembled WGS sequence"/>
</dbReference>
<evidence type="ECO:0000256" key="1">
    <source>
        <dbReference type="ARBA" id="ARBA00004123"/>
    </source>
</evidence>
<gene>
    <name evidence="8" type="primary">MED4</name>
    <name evidence="11" type="ORF">MG3_02160</name>
</gene>
<name>A0AB34PW69_CANAX</name>
<evidence type="ECO:0000256" key="6">
    <source>
        <dbReference type="ARBA" id="ARBA00023242"/>
    </source>
</evidence>
<evidence type="ECO:0000256" key="10">
    <source>
        <dbReference type="SAM" id="MobiDB-lite"/>
    </source>
</evidence>
<feature type="region of interest" description="Disordered" evidence="10">
    <location>
        <begin position="1"/>
        <end position="36"/>
    </location>
</feature>
<dbReference type="GO" id="GO:0006357">
    <property type="term" value="P:regulation of transcription by RNA polymerase II"/>
    <property type="evidence" value="ECO:0007669"/>
    <property type="project" value="InterPro"/>
</dbReference>
<dbReference type="EMBL" id="AJIX01000013">
    <property type="protein sequence ID" value="KGR13730.1"/>
    <property type="molecule type" value="Genomic_DNA"/>
</dbReference>
<proteinExistence type="inferred from homology"/>
<evidence type="ECO:0000256" key="4">
    <source>
        <dbReference type="ARBA" id="ARBA00023015"/>
    </source>
</evidence>
<comment type="caution">
    <text evidence="11">The sequence shown here is derived from an EMBL/GenBank/DDBJ whole genome shotgun (WGS) entry which is preliminary data.</text>
</comment>
<feature type="coiled-coil region" evidence="9">
    <location>
        <begin position="79"/>
        <end position="156"/>
    </location>
</feature>
<feature type="compositionally biased region" description="Basic and acidic residues" evidence="10">
    <location>
        <begin position="282"/>
        <end position="303"/>
    </location>
</feature>
<dbReference type="Pfam" id="PF10018">
    <property type="entry name" value="Med4"/>
    <property type="match status" value="1"/>
</dbReference>
<evidence type="ECO:0000256" key="2">
    <source>
        <dbReference type="ARBA" id="ARBA00009626"/>
    </source>
</evidence>
<feature type="compositionally biased region" description="Basic and acidic residues" evidence="10">
    <location>
        <begin position="241"/>
        <end position="262"/>
    </location>
</feature>
<comment type="similarity">
    <text evidence="2 8">Belongs to the Mediator complex subunit 4 family.</text>
</comment>
<accession>A0AB34PW69</accession>
<dbReference type="GO" id="GO:0070847">
    <property type="term" value="C:core mediator complex"/>
    <property type="evidence" value="ECO:0007669"/>
    <property type="project" value="TreeGrafter"/>
</dbReference>
<dbReference type="PANTHER" id="PTHR13208">
    <property type="entry name" value="MEDIATOR OF RNA POLYMERASE II TRANSCRIPTION SUBUNIT 4"/>
    <property type="match status" value="1"/>
</dbReference>